<proteinExistence type="inferred from homology"/>
<accession>A0ABP0QVB8</accession>
<dbReference type="EMBL" id="CAXAMM010040165">
    <property type="protein sequence ID" value="CAK9091493.1"/>
    <property type="molecule type" value="Genomic_DNA"/>
</dbReference>
<feature type="non-terminal residue" evidence="3">
    <location>
        <position position="126"/>
    </location>
</feature>
<reference evidence="3 4" key="1">
    <citation type="submission" date="2024-02" db="EMBL/GenBank/DDBJ databases">
        <authorList>
            <person name="Chen Y."/>
            <person name="Shah S."/>
            <person name="Dougan E. K."/>
            <person name="Thang M."/>
            <person name="Chan C."/>
        </authorList>
    </citation>
    <scope>NUCLEOTIDE SEQUENCE [LARGE SCALE GENOMIC DNA]</scope>
</reference>
<gene>
    <name evidence="3" type="ORF">SCF082_LOCUS43100</name>
</gene>
<dbReference type="Pfam" id="PF10223">
    <property type="entry name" value="Menorin_N"/>
    <property type="match status" value="1"/>
</dbReference>
<protein>
    <submittedName>
        <fullName evidence="3">Protein FAM151A</fullName>
    </submittedName>
</protein>
<feature type="domain" description="Menorin-like" evidence="2">
    <location>
        <begin position="5"/>
        <end position="117"/>
    </location>
</feature>
<sequence>MGYLTGDKDEMVPVMAHPPILTSDLSFEEFLEQLIRDGKRHVKFDFKDLKAVERCLPLLRERSKELAANGQAVWLNADVLPGPGLRGWSCSVPAEQFLAAAEEHCPGAHLSLGWKANPVTLEAYNE</sequence>
<name>A0ABP0QVB8_9DINO</name>
<comment type="similarity">
    <text evidence="1">Belongs to the menorin family.</text>
</comment>
<dbReference type="PANTHER" id="PTHR21184">
    <property type="entry name" value="MENORIN (DENDRITIC BRANCHING PROTEIN)"/>
    <property type="match status" value="1"/>
</dbReference>
<evidence type="ECO:0000259" key="2">
    <source>
        <dbReference type="Pfam" id="PF10223"/>
    </source>
</evidence>
<evidence type="ECO:0000256" key="1">
    <source>
        <dbReference type="ARBA" id="ARBA00044953"/>
    </source>
</evidence>
<dbReference type="PANTHER" id="PTHR21184:SF6">
    <property type="entry name" value="CONSERVED PLASMA MEMBRANE PROTEIN"/>
    <property type="match status" value="1"/>
</dbReference>
<keyword evidence="4" id="KW-1185">Reference proteome</keyword>
<evidence type="ECO:0000313" key="3">
    <source>
        <dbReference type="EMBL" id="CAK9091493.1"/>
    </source>
</evidence>
<organism evidence="3 4">
    <name type="scientific">Durusdinium trenchii</name>
    <dbReference type="NCBI Taxonomy" id="1381693"/>
    <lineage>
        <taxon>Eukaryota</taxon>
        <taxon>Sar</taxon>
        <taxon>Alveolata</taxon>
        <taxon>Dinophyceae</taxon>
        <taxon>Suessiales</taxon>
        <taxon>Symbiodiniaceae</taxon>
        <taxon>Durusdinium</taxon>
    </lineage>
</organism>
<comment type="caution">
    <text evidence="3">The sequence shown here is derived from an EMBL/GenBank/DDBJ whole genome shotgun (WGS) entry which is preliminary data.</text>
</comment>
<evidence type="ECO:0000313" key="4">
    <source>
        <dbReference type="Proteomes" id="UP001642464"/>
    </source>
</evidence>
<dbReference type="InterPro" id="IPR019356">
    <property type="entry name" value="Menorin_dom"/>
</dbReference>
<dbReference type="Proteomes" id="UP001642464">
    <property type="component" value="Unassembled WGS sequence"/>
</dbReference>